<comment type="subunit">
    <text evidence="11">Homotetramer; disulfide-linked. Dimer of dimers.</text>
</comment>
<evidence type="ECO:0000256" key="3">
    <source>
        <dbReference type="ARBA" id="ARBA00022487"/>
    </source>
</evidence>
<comment type="function">
    <text evidence="10">Esterase with broad substrate specificity. Contributes to the inactivation of the neurotransmitter acetylcholine. Can degrade neurotoxic organophosphate esters.</text>
</comment>
<name>A0A3P8NQ03_ASTCA</name>
<keyword evidence="7" id="KW-1015">Disulfide bond</keyword>
<keyword evidence="8" id="KW-0325">Glycoprotein</keyword>
<comment type="catalytic activity">
    <reaction evidence="9">
        <text>an acylcholine + H2O = a carboxylate + choline + H(+)</text>
        <dbReference type="Rhea" id="RHEA:21964"/>
        <dbReference type="ChEBI" id="CHEBI:15354"/>
        <dbReference type="ChEBI" id="CHEBI:15377"/>
        <dbReference type="ChEBI" id="CHEBI:15378"/>
        <dbReference type="ChEBI" id="CHEBI:29067"/>
        <dbReference type="ChEBI" id="CHEBI:35287"/>
        <dbReference type="EC" id="3.1.1.8"/>
    </reaction>
</comment>
<feature type="active site" description="Charge relay system" evidence="12">
    <location>
        <position position="360"/>
    </location>
</feature>
<evidence type="ECO:0000313" key="15">
    <source>
        <dbReference type="Ensembl" id="ENSACLP00000006872.2"/>
    </source>
</evidence>
<dbReference type="Pfam" id="PF00135">
    <property type="entry name" value="COesterase"/>
    <property type="match status" value="1"/>
</dbReference>
<keyword evidence="5" id="KW-0597">Phosphoprotein</keyword>
<keyword evidence="4" id="KW-0964">Secreted</keyword>
<dbReference type="GO" id="GO:0003990">
    <property type="term" value="F:acetylcholinesterase activity"/>
    <property type="evidence" value="ECO:0007669"/>
    <property type="project" value="TreeGrafter"/>
</dbReference>
<dbReference type="PRINTS" id="PR00878">
    <property type="entry name" value="CHOLNESTRASE"/>
</dbReference>
<dbReference type="InterPro" id="IPR002018">
    <property type="entry name" value="CarbesteraseB"/>
</dbReference>
<feature type="chain" id="PRO_5044046249" description="Carboxylic ester hydrolase" evidence="13">
    <location>
        <begin position="31"/>
        <end position="601"/>
    </location>
</feature>
<evidence type="ECO:0000256" key="7">
    <source>
        <dbReference type="ARBA" id="ARBA00023157"/>
    </source>
</evidence>
<keyword evidence="13" id="KW-0732">Signal</keyword>
<feature type="signal peptide" evidence="13">
    <location>
        <begin position="1"/>
        <end position="30"/>
    </location>
</feature>
<evidence type="ECO:0000256" key="4">
    <source>
        <dbReference type="ARBA" id="ARBA00022525"/>
    </source>
</evidence>
<dbReference type="EC" id="3.1.1.-" evidence="13"/>
<dbReference type="CDD" id="cd00312">
    <property type="entry name" value="Esterase_lipase"/>
    <property type="match status" value="1"/>
</dbReference>
<comment type="similarity">
    <text evidence="2 13">Belongs to the type-B carboxylesterase/lipase family.</text>
</comment>
<proteinExistence type="inferred from homology"/>
<evidence type="ECO:0000256" key="8">
    <source>
        <dbReference type="ARBA" id="ARBA00023180"/>
    </source>
</evidence>
<evidence type="ECO:0000256" key="13">
    <source>
        <dbReference type="RuleBase" id="RU361235"/>
    </source>
</evidence>
<evidence type="ECO:0000256" key="5">
    <source>
        <dbReference type="ARBA" id="ARBA00022553"/>
    </source>
</evidence>
<protein>
    <recommendedName>
        <fullName evidence="13">Carboxylic ester hydrolase</fullName>
        <ecNumber evidence="13">3.1.1.-</ecNumber>
    </recommendedName>
</protein>
<dbReference type="InterPro" id="IPR019819">
    <property type="entry name" value="Carboxylesterase_B_CS"/>
</dbReference>
<dbReference type="GeneTree" id="ENSGT00940000157637"/>
<dbReference type="PANTHER" id="PTHR43918:SF5">
    <property type="entry name" value="CHOLINESTERASE"/>
    <property type="match status" value="1"/>
</dbReference>
<organism evidence="15 16">
    <name type="scientific">Astatotilapia calliptera</name>
    <name type="common">Eastern happy</name>
    <name type="synonym">Chromis callipterus</name>
    <dbReference type="NCBI Taxonomy" id="8154"/>
    <lineage>
        <taxon>Eukaryota</taxon>
        <taxon>Metazoa</taxon>
        <taxon>Chordata</taxon>
        <taxon>Craniata</taxon>
        <taxon>Vertebrata</taxon>
        <taxon>Euteleostomi</taxon>
        <taxon>Actinopterygii</taxon>
        <taxon>Neopterygii</taxon>
        <taxon>Teleostei</taxon>
        <taxon>Neoteleostei</taxon>
        <taxon>Acanthomorphata</taxon>
        <taxon>Ovalentaria</taxon>
        <taxon>Cichlomorphae</taxon>
        <taxon>Cichliformes</taxon>
        <taxon>Cichlidae</taxon>
        <taxon>African cichlids</taxon>
        <taxon>Pseudocrenilabrinae</taxon>
        <taxon>Haplochromini</taxon>
        <taxon>Astatotilapia</taxon>
    </lineage>
</organism>
<feature type="domain" description="Carboxylesterase type B" evidence="14">
    <location>
        <begin position="34"/>
        <end position="554"/>
    </location>
</feature>
<comment type="subcellular location">
    <subcellularLocation>
        <location evidence="1">Secreted</location>
    </subcellularLocation>
</comment>
<evidence type="ECO:0000259" key="14">
    <source>
        <dbReference type="Pfam" id="PF00135"/>
    </source>
</evidence>
<dbReference type="Proteomes" id="UP000265100">
    <property type="component" value="Chromosome 14"/>
</dbReference>
<dbReference type="InterPro" id="IPR019826">
    <property type="entry name" value="Carboxylesterase_B_AS"/>
</dbReference>
<dbReference type="GO" id="GO:0005615">
    <property type="term" value="C:extracellular space"/>
    <property type="evidence" value="ECO:0007669"/>
    <property type="project" value="TreeGrafter"/>
</dbReference>
<keyword evidence="3" id="KW-0719">Serine esterase</keyword>
<dbReference type="OrthoDB" id="9000293at2759"/>
<sequence>LHSVFIIIHNMDGNCALLVILLNFLTLSLGTQDDLMISTSDGKIQGKLLSVLGSDVRAFLGIPYGKPPVGKLRFRAPEPVEKWDGVKDATNFPNSCYQMPDTAFPGFKGVEMWNPNTPLSEDCLYLNVWSPRFNKTQPAPLAPVFVWIHGGGFISGTSSLDIYDGRFLSKSESVVVVSMNYRLGAFGFLSLPDNTNIQGNAGLLDQRLALKWVANNIAAFGGDPSKVTLFGESAGSASVGFQLLSPGSQDLFQRAVMQSGSPNAYWGTISQTEAWDRSLMLAKLVDCPSSPAARLEACLQQADPQKVSTKQFEVLTQSSLLSLPFMPHVDGNFLPDAVDVLLSSGNFAKKDVMFGLNKDEGTYFAVYAVPGFNNTGQSLITRKEFLAGVTLAMDTASDVMRDAAIFHYTDWTDVDNRVKNRDSVCSLVGDQMFICPVLDFAHRLSQHGGKPFVYLFDHHSSVNPWPEWMGAMHGYEIEFVFGMPLNASLGYTKEEVNMTKKFMKHWANFARTGNPGLEGAKWPVFTVQEQKYVTLNYKHPEEKTMMKAKECQLWSKFIPKVQSVSGWIHKHLHTYMHDTYIKITLYSLNESIFSLNLAGLK</sequence>
<evidence type="ECO:0000256" key="1">
    <source>
        <dbReference type="ARBA" id="ARBA00004613"/>
    </source>
</evidence>
<dbReference type="Gene3D" id="3.40.50.1820">
    <property type="entry name" value="alpha/beta hydrolase"/>
    <property type="match status" value="1"/>
</dbReference>
<reference evidence="16" key="2">
    <citation type="submission" date="2023-03" db="EMBL/GenBank/DDBJ databases">
        <authorList>
            <consortium name="Wellcome Sanger Institute Data Sharing"/>
        </authorList>
    </citation>
    <scope>NUCLEOTIDE SEQUENCE [LARGE SCALE GENOMIC DNA]</scope>
</reference>
<dbReference type="GO" id="GO:0006581">
    <property type="term" value="P:acetylcholine catabolic process"/>
    <property type="evidence" value="ECO:0007669"/>
    <property type="project" value="TreeGrafter"/>
</dbReference>
<dbReference type="AlphaFoldDB" id="A0A3P8NQ03"/>
<dbReference type="InterPro" id="IPR029058">
    <property type="entry name" value="AB_hydrolase_fold"/>
</dbReference>
<evidence type="ECO:0000256" key="9">
    <source>
        <dbReference type="ARBA" id="ARBA00036543"/>
    </source>
</evidence>
<evidence type="ECO:0000256" key="2">
    <source>
        <dbReference type="ARBA" id="ARBA00005964"/>
    </source>
</evidence>
<dbReference type="Ensembl" id="ENSACLT00000007025.2">
    <property type="protein sequence ID" value="ENSACLP00000006872.2"/>
    <property type="gene ID" value="ENSACLG00000004640.2"/>
</dbReference>
<dbReference type="InterPro" id="IPR050654">
    <property type="entry name" value="AChE-related_enzymes"/>
</dbReference>
<dbReference type="Bgee" id="ENSACLG00000004640">
    <property type="expression patterns" value="Expressed in muscle tissue and 5 other cell types or tissues"/>
</dbReference>
<reference evidence="15" key="4">
    <citation type="submission" date="2025-09" db="UniProtKB">
        <authorList>
            <consortium name="Ensembl"/>
        </authorList>
    </citation>
    <scope>IDENTIFICATION</scope>
</reference>
<keyword evidence="6 13" id="KW-0378">Hydrolase</keyword>
<dbReference type="SUPFAM" id="SSF53474">
    <property type="entry name" value="alpha/beta-Hydrolases"/>
    <property type="match status" value="1"/>
</dbReference>
<feature type="active site" description="Charge relay system" evidence="12">
    <location>
        <position position="473"/>
    </location>
</feature>
<dbReference type="PROSITE" id="PS00122">
    <property type="entry name" value="CARBOXYLESTERASE_B_1"/>
    <property type="match status" value="1"/>
</dbReference>
<accession>A0A3P8NQ03</accession>
<dbReference type="InterPro" id="IPR000997">
    <property type="entry name" value="Cholinesterase"/>
</dbReference>
<evidence type="ECO:0000256" key="12">
    <source>
        <dbReference type="PIRSR" id="PIRSR600997-1"/>
    </source>
</evidence>
<feature type="active site" description="Acyl-ester intermediate" evidence="12">
    <location>
        <position position="233"/>
    </location>
</feature>
<dbReference type="GO" id="GO:0005886">
    <property type="term" value="C:plasma membrane"/>
    <property type="evidence" value="ECO:0007669"/>
    <property type="project" value="TreeGrafter"/>
</dbReference>
<dbReference type="OMA" id="GAWYAPP"/>
<evidence type="ECO:0000256" key="11">
    <source>
        <dbReference type="ARBA" id="ARBA00038819"/>
    </source>
</evidence>
<dbReference type="PROSITE" id="PS00941">
    <property type="entry name" value="CARBOXYLESTERASE_B_2"/>
    <property type="match status" value="1"/>
</dbReference>
<reference evidence="15" key="3">
    <citation type="submission" date="2025-08" db="UniProtKB">
        <authorList>
            <consortium name="Ensembl"/>
        </authorList>
    </citation>
    <scope>IDENTIFICATION</scope>
</reference>
<evidence type="ECO:0000256" key="6">
    <source>
        <dbReference type="ARBA" id="ARBA00022801"/>
    </source>
</evidence>
<keyword evidence="16" id="KW-1185">Reference proteome</keyword>
<evidence type="ECO:0000313" key="16">
    <source>
        <dbReference type="Proteomes" id="UP000265100"/>
    </source>
</evidence>
<dbReference type="FunFam" id="3.40.50.1820:FF:000029">
    <property type="entry name" value="Acetylcholinesterase"/>
    <property type="match status" value="1"/>
</dbReference>
<dbReference type="STRING" id="8154.ENSACLP00000006872"/>
<evidence type="ECO:0000256" key="10">
    <source>
        <dbReference type="ARBA" id="ARBA00037444"/>
    </source>
</evidence>
<dbReference type="GO" id="GO:0019695">
    <property type="term" value="P:choline metabolic process"/>
    <property type="evidence" value="ECO:0007669"/>
    <property type="project" value="TreeGrafter"/>
</dbReference>
<reference evidence="15 16" key="1">
    <citation type="submission" date="2018-05" db="EMBL/GenBank/DDBJ databases">
        <authorList>
            <person name="Datahose"/>
        </authorList>
    </citation>
    <scope>NUCLEOTIDE SEQUENCE</scope>
</reference>
<dbReference type="PANTHER" id="PTHR43918">
    <property type="entry name" value="ACETYLCHOLINESTERASE"/>
    <property type="match status" value="1"/>
</dbReference>